<dbReference type="InParanoid" id="F4P4E2"/>
<evidence type="ECO:0000313" key="2">
    <source>
        <dbReference type="EMBL" id="EGF79906.1"/>
    </source>
</evidence>
<dbReference type="STRING" id="684364.F4P4E2"/>
<dbReference type="RefSeq" id="XP_006679722.1">
    <property type="nucleotide sequence ID" value="XM_006679659.1"/>
</dbReference>
<dbReference type="AlphaFoldDB" id="F4P4E2"/>
<reference evidence="2 3" key="1">
    <citation type="submission" date="2009-12" db="EMBL/GenBank/DDBJ databases">
        <title>The draft genome of Batrachochytrium dendrobatidis.</title>
        <authorList>
            <consortium name="US DOE Joint Genome Institute (JGI-PGF)"/>
            <person name="Kuo A."/>
            <person name="Salamov A."/>
            <person name="Schmutz J."/>
            <person name="Lucas S."/>
            <person name="Pitluck S."/>
            <person name="Rosenblum E."/>
            <person name="Stajich J."/>
            <person name="Eisen M."/>
            <person name="Grigoriev I.V."/>
        </authorList>
    </citation>
    <scope>NUCLEOTIDE SEQUENCE [LARGE SCALE GENOMIC DNA]</scope>
    <source>
        <strain evidence="3">JAM81 / FGSC 10211</strain>
    </source>
</reference>
<name>F4P4E2_BATDJ</name>
<gene>
    <name evidence="2" type="ORF">BATDEDRAFT_89299</name>
</gene>
<dbReference type="HOGENOM" id="CLU_325959_0_0_1"/>
<organism evidence="2 3">
    <name type="scientific">Batrachochytrium dendrobatidis (strain JAM81 / FGSC 10211)</name>
    <name type="common">Frog chytrid fungus</name>
    <dbReference type="NCBI Taxonomy" id="684364"/>
    <lineage>
        <taxon>Eukaryota</taxon>
        <taxon>Fungi</taxon>
        <taxon>Fungi incertae sedis</taxon>
        <taxon>Chytridiomycota</taxon>
        <taxon>Chytridiomycota incertae sedis</taxon>
        <taxon>Chytridiomycetes</taxon>
        <taxon>Rhizophydiales</taxon>
        <taxon>Rhizophydiales incertae sedis</taxon>
        <taxon>Batrachochytrium</taxon>
    </lineage>
</organism>
<dbReference type="Proteomes" id="UP000007241">
    <property type="component" value="Unassembled WGS sequence"/>
</dbReference>
<keyword evidence="3" id="KW-1185">Reference proteome</keyword>
<evidence type="ECO:0000256" key="1">
    <source>
        <dbReference type="SAM" id="MobiDB-lite"/>
    </source>
</evidence>
<dbReference type="OrthoDB" id="2124565at2759"/>
<dbReference type="OMA" id="MENKHEL"/>
<evidence type="ECO:0000313" key="3">
    <source>
        <dbReference type="Proteomes" id="UP000007241"/>
    </source>
</evidence>
<sequence length="884" mass="100923">MEYKRLAQDQNNSEIQQPYTNHALTSLSHSVIPNISVLGNYNRNPSLSPYSSATGNPLSQRFKNSDIQSSTNQISNVSKYPKNSETNASLIQIANPNSNLKQPFQMNDCAPDQMDPQPNFDLNLLLNQSLLIFSTARIEALEKTVAMDSLTIRDFAEYLLAAEQTAYRTIQKHLSCATVKTKLQSNIDHLDAFQSMQTHKLQESTSQLHATVEYIHQVRDKAEKELQKIHQLIKNTSSSNNKQDILNAMIDKPTQLMMDPHFTALAMKIESLQFQISSVEKNARQSIEKEMHYRLQFEKSCQNLYKDIRDIVHTHERSTANHIETIRQGLFDEIFKERHEQSKFMTETVKCQRIHEDKCKESFATLQDNSIQQQMLMEQSLNDRISDCQAHTVKLRASLADGIKAVRSEIWQSVNDAIQRHKLEETQNQAIQKLSESICLVEKDAKRASTSLEEVLRAEIKSRLEMEKEVLKLKEGIKMAIEDIDKKHSSSLRNLAEGCEEQSKKLFKRIGDIGSRLKHTSSEAHIAEKNTHDILDRKHQLAMLEIKNQHELIIQSELKIQDLTNLCDTIQTKVKKNHASQFTHMDSAKKAIQTQLDTFVKKHDLIQLQKNNSSDIDKLESNIRDIQAFVSEFEKFKCNYATKEDLSEIENKQHLSTIAYDSTVERLQASICSIIGNIQTLATNQEILAMKECISRISNELNTKQFIHTQTPQGYDKYRDLDFELDSTFLATELCTNETTVDTRDSLQQFNTLFTHQVKIHFQHLYLALATIHDLLVNNHSLLNFDKEKLETLQNLLKINAHSTSQPSIHITDQQCIVNDIDCLELSTDEQAAVSADVLECSGSAVHVKDDSGSFIDDLITPTQATDDHTHTGLNDRKDTSLAH</sequence>
<feature type="region of interest" description="Disordered" evidence="1">
    <location>
        <begin position="48"/>
        <end position="81"/>
    </location>
</feature>
<proteinExistence type="predicted"/>
<accession>F4P4E2</accession>
<dbReference type="GeneID" id="18243435"/>
<dbReference type="EMBL" id="GL882885">
    <property type="protein sequence ID" value="EGF79906.1"/>
    <property type="molecule type" value="Genomic_DNA"/>
</dbReference>
<protein>
    <submittedName>
        <fullName evidence="2">Uncharacterized protein</fullName>
    </submittedName>
</protein>